<accession>L1JV13</accession>
<feature type="coiled-coil region" evidence="1">
    <location>
        <begin position="151"/>
        <end position="185"/>
    </location>
</feature>
<gene>
    <name evidence="3" type="ORF">GUITHDRAFT_102534</name>
</gene>
<protein>
    <submittedName>
        <fullName evidence="3 4">Uncharacterized protein</fullName>
    </submittedName>
</protein>
<reference evidence="3 5" key="1">
    <citation type="journal article" date="2012" name="Nature">
        <title>Algal genomes reveal evolutionary mosaicism and the fate of nucleomorphs.</title>
        <authorList>
            <consortium name="DOE Joint Genome Institute"/>
            <person name="Curtis B.A."/>
            <person name="Tanifuji G."/>
            <person name="Burki F."/>
            <person name="Gruber A."/>
            <person name="Irimia M."/>
            <person name="Maruyama S."/>
            <person name="Arias M.C."/>
            <person name="Ball S.G."/>
            <person name="Gile G.H."/>
            <person name="Hirakawa Y."/>
            <person name="Hopkins J.F."/>
            <person name="Kuo A."/>
            <person name="Rensing S.A."/>
            <person name="Schmutz J."/>
            <person name="Symeonidi A."/>
            <person name="Elias M."/>
            <person name="Eveleigh R.J."/>
            <person name="Herman E.K."/>
            <person name="Klute M.J."/>
            <person name="Nakayama T."/>
            <person name="Obornik M."/>
            <person name="Reyes-Prieto A."/>
            <person name="Armbrust E.V."/>
            <person name="Aves S.J."/>
            <person name="Beiko R.G."/>
            <person name="Coutinho P."/>
            <person name="Dacks J.B."/>
            <person name="Durnford D.G."/>
            <person name="Fast N.M."/>
            <person name="Green B.R."/>
            <person name="Grisdale C.J."/>
            <person name="Hempel F."/>
            <person name="Henrissat B."/>
            <person name="Hoppner M.P."/>
            <person name="Ishida K."/>
            <person name="Kim E."/>
            <person name="Koreny L."/>
            <person name="Kroth P.G."/>
            <person name="Liu Y."/>
            <person name="Malik S.B."/>
            <person name="Maier U.G."/>
            <person name="McRose D."/>
            <person name="Mock T."/>
            <person name="Neilson J.A."/>
            <person name="Onodera N.T."/>
            <person name="Poole A.M."/>
            <person name="Pritham E.J."/>
            <person name="Richards T.A."/>
            <person name="Rocap G."/>
            <person name="Roy S.W."/>
            <person name="Sarai C."/>
            <person name="Schaack S."/>
            <person name="Shirato S."/>
            <person name="Slamovits C.H."/>
            <person name="Spencer D.F."/>
            <person name="Suzuki S."/>
            <person name="Worden A.Z."/>
            <person name="Zauner S."/>
            <person name="Barry K."/>
            <person name="Bell C."/>
            <person name="Bharti A.K."/>
            <person name="Crow J.A."/>
            <person name="Grimwood J."/>
            <person name="Kramer R."/>
            <person name="Lindquist E."/>
            <person name="Lucas S."/>
            <person name="Salamov A."/>
            <person name="McFadden G.I."/>
            <person name="Lane C.E."/>
            <person name="Keeling P.J."/>
            <person name="Gray M.W."/>
            <person name="Grigoriev I.V."/>
            <person name="Archibald J.M."/>
        </authorList>
    </citation>
    <scope>NUCLEOTIDE SEQUENCE</scope>
    <source>
        <strain evidence="3 5">CCMP2712</strain>
    </source>
</reference>
<dbReference type="Proteomes" id="UP000011087">
    <property type="component" value="Unassembled WGS sequence"/>
</dbReference>
<evidence type="ECO:0000313" key="5">
    <source>
        <dbReference type="Proteomes" id="UP000011087"/>
    </source>
</evidence>
<keyword evidence="1" id="KW-0175">Coiled coil</keyword>
<dbReference type="PaxDb" id="55529-EKX51923"/>
<feature type="region of interest" description="Disordered" evidence="2">
    <location>
        <begin position="1"/>
        <end position="40"/>
    </location>
</feature>
<evidence type="ECO:0000256" key="2">
    <source>
        <dbReference type="SAM" id="MobiDB-lite"/>
    </source>
</evidence>
<name>L1JV13_GUITC</name>
<evidence type="ECO:0000256" key="1">
    <source>
        <dbReference type="SAM" id="Coils"/>
    </source>
</evidence>
<dbReference type="HOGENOM" id="CLU_1317603_0_0_1"/>
<evidence type="ECO:0000313" key="4">
    <source>
        <dbReference type="EnsemblProtists" id="EKX51923"/>
    </source>
</evidence>
<dbReference type="RefSeq" id="XP_005838903.1">
    <property type="nucleotide sequence ID" value="XM_005838846.1"/>
</dbReference>
<dbReference type="GeneID" id="17308494"/>
<reference evidence="5" key="2">
    <citation type="submission" date="2012-11" db="EMBL/GenBank/DDBJ databases">
        <authorList>
            <person name="Kuo A."/>
            <person name="Curtis B.A."/>
            <person name="Tanifuji G."/>
            <person name="Burki F."/>
            <person name="Gruber A."/>
            <person name="Irimia M."/>
            <person name="Maruyama S."/>
            <person name="Arias M.C."/>
            <person name="Ball S.G."/>
            <person name="Gile G.H."/>
            <person name="Hirakawa Y."/>
            <person name="Hopkins J.F."/>
            <person name="Rensing S.A."/>
            <person name="Schmutz J."/>
            <person name="Symeonidi A."/>
            <person name="Elias M."/>
            <person name="Eveleigh R.J."/>
            <person name="Herman E.K."/>
            <person name="Klute M.J."/>
            <person name="Nakayama T."/>
            <person name="Obornik M."/>
            <person name="Reyes-Prieto A."/>
            <person name="Armbrust E.V."/>
            <person name="Aves S.J."/>
            <person name="Beiko R.G."/>
            <person name="Coutinho P."/>
            <person name="Dacks J.B."/>
            <person name="Durnford D.G."/>
            <person name="Fast N.M."/>
            <person name="Green B.R."/>
            <person name="Grisdale C."/>
            <person name="Hempe F."/>
            <person name="Henrissat B."/>
            <person name="Hoppner M.P."/>
            <person name="Ishida K.-I."/>
            <person name="Kim E."/>
            <person name="Koreny L."/>
            <person name="Kroth P.G."/>
            <person name="Liu Y."/>
            <person name="Malik S.-B."/>
            <person name="Maier U.G."/>
            <person name="McRose D."/>
            <person name="Mock T."/>
            <person name="Neilson J.A."/>
            <person name="Onodera N.T."/>
            <person name="Poole A.M."/>
            <person name="Pritham E.J."/>
            <person name="Richards T.A."/>
            <person name="Rocap G."/>
            <person name="Roy S.W."/>
            <person name="Sarai C."/>
            <person name="Schaack S."/>
            <person name="Shirato S."/>
            <person name="Slamovits C.H."/>
            <person name="Spencer D.F."/>
            <person name="Suzuki S."/>
            <person name="Worden A.Z."/>
            <person name="Zauner S."/>
            <person name="Barry K."/>
            <person name="Bell C."/>
            <person name="Bharti A.K."/>
            <person name="Crow J.A."/>
            <person name="Grimwood J."/>
            <person name="Kramer R."/>
            <person name="Lindquist E."/>
            <person name="Lucas S."/>
            <person name="Salamov A."/>
            <person name="McFadden G.I."/>
            <person name="Lane C.E."/>
            <person name="Keeling P.J."/>
            <person name="Gray M.W."/>
            <person name="Grigoriev I.V."/>
            <person name="Archibald J.M."/>
        </authorList>
    </citation>
    <scope>NUCLEOTIDE SEQUENCE</scope>
    <source>
        <strain evidence="5">CCMP2712</strain>
    </source>
</reference>
<dbReference type="KEGG" id="gtt:GUITHDRAFT_102534"/>
<feature type="region of interest" description="Disordered" evidence="2">
    <location>
        <begin position="53"/>
        <end position="74"/>
    </location>
</feature>
<keyword evidence="5" id="KW-1185">Reference proteome</keyword>
<organism evidence="3">
    <name type="scientific">Guillardia theta (strain CCMP2712)</name>
    <name type="common">Cryptophyte</name>
    <dbReference type="NCBI Taxonomy" id="905079"/>
    <lineage>
        <taxon>Eukaryota</taxon>
        <taxon>Cryptophyceae</taxon>
        <taxon>Pyrenomonadales</taxon>
        <taxon>Geminigeraceae</taxon>
        <taxon>Guillardia</taxon>
    </lineage>
</organism>
<dbReference type="EnsemblProtists" id="EKX51923">
    <property type="protein sequence ID" value="EKX51923"/>
    <property type="gene ID" value="GUITHDRAFT_102534"/>
</dbReference>
<proteinExistence type="predicted"/>
<dbReference type="AlphaFoldDB" id="L1JV13"/>
<evidence type="ECO:0000313" key="3">
    <source>
        <dbReference type="EMBL" id="EKX51923.1"/>
    </source>
</evidence>
<sequence>MEEDFESSPHGRHASFLGRCPCPPAPSEVERAEAATATTNKPLSLSNVFKHAKAEQELSSGQTEKRSPLKPLQLPCMPSEYIGNKVDSDTSKRQTPLIRVCGMRSGERQQLQVLSDLRCRIAQSQSIDEPISTQTRIEPEVTFLRSAQSHILHLQRELALKSAEIQRLKMEKRLLAEEEENHQSNGSSLTSTNNANERGDWALGVIPMF</sequence>
<reference evidence="4" key="3">
    <citation type="submission" date="2016-03" db="UniProtKB">
        <authorList>
            <consortium name="EnsemblProtists"/>
        </authorList>
    </citation>
    <scope>IDENTIFICATION</scope>
</reference>
<dbReference type="EMBL" id="JH992974">
    <property type="protein sequence ID" value="EKX51923.1"/>
    <property type="molecule type" value="Genomic_DNA"/>
</dbReference>